<reference evidence="1" key="1">
    <citation type="journal article" date="2012" name="Nature">
        <title>The oyster genome reveals stress adaptation and complexity of shell formation.</title>
        <authorList>
            <person name="Zhang G."/>
            <person name="Fang X."/>
            <person name="Guo X."/>
            <person name="Li L."/>
            <person name="Luo R."/>
            <person name="Xu F."/>
            <person name="Yang P."/>
            <person name="Zhang L."/>
            <person name="Wang X."/>
            <person name="Qi H."/>
            <person name="Xiong Z."/>
            <person name="Que H."/>
            <person name="Xie Y."/>
            <person name="Holland P.W."/>
            <person name="Paps J."/>
            <person name="Zhu Y."/>
            <person name="Wu F."/>
            <person name="Chen Y."/>
            <person name="Wang J."/>
            <person name="Peng C."/>
            <person name="Meng J."/>
            <person name="Yang L."/>
            <person name="Liu J."/>
            <person name="Wen B."/>
            <person name="Zhang N."/>
            <person name="Huang Z."/>
            <person name="Zhu Q."/>
            <person name="Feng Y."/>
            <person name="Mount A."/>
            <person name="Hedgecock D."/>
            <person name="Xu Z."/>
            <person name="Liu Y."/>
            <person name="Domazet-Loso T."/>
            <person name="Du Y."/>
            <person name="Sun X."/>
            <person name="Zhang S."/>
            <person name="Liu B."/>
            <person name="Cheng P."/>
            <person name="Jiang X."/>
            <person name="Li J."/>
            <person name="Fan D."/>
            <person name="Wang W."/>
            <person name="Fu W."/>
            <person name="Wang T."/>
            <person name="Wang B."/>
            <person name="Zhang J."/>
            <person name="Peng Z."/>
            <person name="Li Y."/>
            <person name="Li N."/>
            <person name="Wang J."/>
            <person name="Chen M."/>
            <person name="He Y."/>
            <person name="Tan F."/>
            <person name="Song X."/>
            <person name="Zheng Q."/>
            <person name="Huang R."/>
            <person name="Yang H."/>
            <person name="Du X."/>
            <person name="Chen L."/>
            <person name="Yang M."/>
            <person name="Gaffney P.M."/>
            <person name="Wang S."/>
            <person name="Luo L."/>
            <person name="She Z."/>
            <person name="Ming Y."/>
            <person name="Huang W."/>
            <person name="Zhang S."/>
            <person name="Huang B."/>
            <person name="Zhang Y."/>
            <person name="Qu T."/>
            <person name="Ni P."/>
            <person name="Miao G."/>
            <person name="Wang J."/>
            <person name="Wang Q."/>
            <person name="Steinberg C.E."/>
            <person name="Wang H."/>
            <person name="Li N."/>
            <person name="Qian L."/>
            <person name="Zhang G."/>
            <person name="Li Y."/>
            <person name="Yang H."/>
            <person name="Liu X."/>
            <person name="Wang J."/>
            <person name="Yin Y."/>
            <person name="Wang J."/>
        </authorList>
    </citation>
    <scope>NUCLEOTIDE SEQUENCE [LARGE SCALE GENOMIC DNA]</scope>
    <source>
        <strain evidence="1">05x7-T-G4-1.051#20</strain>
    </source>
</reference>
<evidence type="ECO:0000313" key="1">
    <source>
        <dbReference type="EMBL" id="EKC31605.1"/>
    </source>
</evidence>
<protein>
    <submittedName>
        <fullName evidence="1">Uncharacterized protein</fullName>
    </submittedName>
</protein>
<dbReference type="AlphaFoldDB" id="K1QRY1"/>
<dbReference type="EMBL" id="JH817697">
    <property type="protein sequence ID" value="EKC31605.1"/>
    <property type="molecule type" value="Genomic_DNA"/>
</dbReference>
<proteinExistence type="predicted"/>
<name>K1QRY1_MAGGI</name>
<dbReference type="HOGENOM" id="CLU_750628_0_0_1"/>
<dbReference type="InParanoid" id="K1QRY1"/>
<sequence length="369" mass="41678">MAETSKSECFSLEKDKASADVKCSSSTSSMLKTCVPTLSTANESTHLSHSDHVEVTSYNEKETLAASSSSNPVKMIWVVQKKNGQEDSTNTNNAQGPSSSVLKNLHLDHQYLSNVGQEMAPTIQEKACERPLFPKQTTKVYSIKLANPNSPNTEKKPLPRILNHTRDELPGTEEFLKHRMQRAMDLLRKPTVEKSPKRRSDTEGLSCIPNAASIQSNFQRVLNMTSFQPISDGSDKIQGLDGNLFEVLNYEKNGNDKKTIKSLKNSDETRDVESVTSKETFVDKSKSEENDSETEKFFEAKLDYAFRLMLQRWAEYLQLPQEEISQVDVENAKYFNCTSDVIEMLEDKGRFVWQLIDGISVHNLYDNVI</sequence>
<accession>K1QRY1</accession>
<gene>
    <name evidence="1" type="ORF">CGI_10009850</name>
</gene>
<organism evidence="1">
    <name type="scientific">Magallana gigas</name>
    <name type="common">Pacific oyster</name>
    <name type="synonym">Crassostrea gigas</name>
    <dbReference type="NCBI Taxonomy" id="29159"/>
    <lineage>
        <taxon>Eukaryota</taxon>
        <taxon>Metazoa</taxon>
        <taxon>Spiralia</taxon>
        <taxon>Lophotrochozoa</taxon>
        <taxon>Mollusca</taxon>
        <taxon>Bivalvia</taxon>
        <taxon>Autobranchia</taxon>
        <taxon>Pteriomorphia</taxon>
        <taxon>Ostreida</taxon>
        <taxon>Ostreoidea</taxon>
        <taxon>Ostreidae</taxon>
        <taxon>Magallana</taxon>
    </lineage>
</organism>